<dbReference type="KEGG" id="gvi:gll3862"/>
<dbReference type="AlphaFoldDB" id="Q7NEL7"/>
<dbReference type="HOGENOM" id="CLU_2117546_0_0_3"/>
<reference evidence="1 2" key="2">
    <citation type="journal article" date="2003" name="DNA Res.">
        <title>Complete genome structure of Gloeobacter violaceus PCC 7421, a cyanobacterium that lacks thylakoids (supplement).</title>
        <authorList>
            <person name="Nakamura Y."/>
            <person name="Kaneko T."/>
            <person name="Sato S."/>
            <person name="Mimuro M."/>
            <person name="Miyashita H."/>
            <person name="Tsuchiya T."/>
            <person name="Sasamoto S."/>
            <person name="Watanabe A."/>
            <person name="Kawashima K."/>
            <person name="Kishida Y."/>
            <person name="Kiyokawa C."/>
            <person name="Kohara M."/>
            <person name="Matsumoto M."/>
            <person name="Matsuno A."/>
            <person name="Nakazaki N."/>
            <person name="Shimpo S."/>
            <person name="Takeuchi C."/>
            <person name="Yamada M."/>
            <person name="Tabata S."/>
        </authorList>
    </citation>
    <scope>NUCLEOTIDE SEQUENCE [LARGE SCALE GENOMIC DNA]</scope>
    <source>
        <strain evidence="2">ATCC 29082 / PCC 7421</strain>
    </source>
</reference>
<proteinExistence type="predicted"/>
<dbReference type="InParanoid" id="Q7NEL7"/>
<reference evidence="1 2" key="1">
    <citation type="journal article" date="2003" name="DNA Res.">
        <title>Complete genome structure of Gloeobacter violaceus PCC 7421, a cyanobacterium that lacks thylakoids.</title>
        <authorList>
            <person name="Nakamura Y."/>
            <person name="Kaneko T."/>
            <person name="Sato S."/>
            <person name="Mimuro M."/>
            <person name="Miyashita H."/>
            <person name="Tsuchiya T."/>
            <person name="Sasamoto S."/>
            <person name="Watanabe A."/>
            <person name="Kawashima K."/>
            <person name="Kishida Y."/>
            <person name="Kiyokawa C."/>
            <person name="Kohara M."/>
            <person name="Matsumoto M."/>
            <person name="Matsuno A."/>
            <person name="Nakazaki N."/>
            <person name="Shimpo S."/>
            <person name="Takeuchi C."/>
            <person name="Yamada M."/>
            <person name="Tabata S."/>
        </authorList>
    </citation>
    <scope>NUCLEOTIDE SEQUENCE [LARGE SCALE GENOMIC DNA]</scope>
    <source>
        <strain evidence="2">ATCC 29082 / PCC 7421</strain>
    </source>
</reference>
<dbReference type="eggNOG" id="COG2385">
    <property type="taxonomic scope" value="Bacteria"/>
</dbReference>
<gene>
    <name evidence="1" type="ordered locus">gll3862</name>
</gene>
<dbReference type="Proteomes" id="UP000000557">
    <property type="component" value="Chromosome"/>
</dbReference>
<dbReference type="EnsemblBacteria" id="BAC91803">
    <property type="protein sequence ID" value="BAC91803"/>
    <property type="gene ID" value="BAC91803"/>
</dbReference>
<dbReference type="EMBL" id="BA000045">
    <property type="protein sequence ID" value="BAC91803.1"/>
    <property type="molecule type" value="Genomic_DNA"/>
</dbReference>
<protein>
    <submittedName>
        <fullName evidence="1">Gll3862 protein</fullName>
    </submittedName>
</protein>
<evidence type="ECO:0000313" key="2">
    <source>
        <dbReference type="Proteomes" id="UP000000557"/>
    </source>
</evidence>
<organism evidence="1 2">
    <name type="scientific">Gloeobacter violaceus (strain ATCC 29082 / PCC 7421)</name>
    <dbReference type="NCBI Taxonomy" id="251221"/>
    <lineage>
        <taxon>Bacteria</taxon>
        <taxon>Bacillati</taxon>
        <taxon>Cyanobacteriota</taxon>
        <taxon>Cyanophyceae</taxon>
        <taxon>Gloeobacterales</taxon>
        <taxon>Gloeobacteraceae</taxon>
        <taxon>Gloeobacter</taxon>
    </lineage>
</organism>
<sequence>MQRALWMLLPLALGWGLSGTAAGALTLRVAIGSPSRTKSITVTHPAKLVTRIGKIHELAPGRWFTLDTTHAGTVELSKDAYILVGERWYPGVVEFHPVGDKLLAINLVELETYL</sequence>
<accession>Q7NEL7</accession>
<evidence type="ECO:0000313" key="1">
    <source>
        <dbReference type="EMBL" id="BAC91803.1"/>
    </source>
</evidence>
<keyword evidence="2" id="KW-1185">Reference proteome</keyword>
<name>Q7NEL7_GLOVI</name>
<dbReference type="OrthoDB" id="501259at2"/>